<dbReference type="PANTHER" id="PTHR37984:SF15">
    <property type="entry name" value="INTEGRASE CATALYTIC DOMAIN-CONTAINING PROTEIN"/>
    <property type="match status" value="1"/>
</dbReference>
<dbReference type="PANTHER" id="PTHR37984">
    <property type="entry name" value="PROTEIN CBG26694"/>
    <property type="match status" value="1"/>
</dbReference>
<evidence type="ECO:0000313" key="3">
    <source>
        <dbReference type="EMBL" id="GEY80547.1"/>
    </source>
</evidence>
<keyword evidence="3" id="KW-0808">Transferase</keyword>
<keyword evidence="3" id="KW-0548">Nucleotidyltransferase</keyword>
<dbReference type="GO" id="GO:0003964">
    <property type="term" value="F:RNA-directed DNA polymerase activity"/>
    <property type="evidence" value="ECO:0007669"/>
    <property type="project" value="UniProtKB-KW"/>
</dbReference>
<protein>
    <submittedName>
        <fullName evidence="3">Putative reverse transcriptase domain-containing protein</fullName>
    </submittedName>
</protein>
<dbReference type="InterPro" id="IPR041577">
    <property type="entry name" value="RT_RNaseH_2"/>
</dbReference>
<evidence type="ECO:0000259" key="1">
    <source>
        <dbReference type="Pfam" id="PF17919"/>
    </source>
</evidence>
<dbReference type="InterPro" id="IPR043502">
    <property type="entry name" value="DNA/RNA_pol_sf"/>
</dbReference>
<dbReference type="Pfam" id="PF17921">
    <property type="entry name" value="Integrase_H2C2"/>
    <property type="match status" value="1"/>
</dbReference>
<dbReference type="EMBL" id="BKCJ010211390">
    <property type="protein sequence ID" value="GEY80547.1"/>
    <property type="molecule type" value="Genomic_DNA"/>
</dbReference>
<sequence length="192" mass="22240">MPFGLTNAPELRYSWRFRQEWVNQGFGNAYDSNKDTITLSAPILSLPEGSENFVVYCDALHKGLGAVLMQKDKVIAYASCQPKIHKKKYINKDLHGMISKLEPCTDRTLCLNNQSWIPCFRELRALAMHESHKSKYSIHLGPDKMYQNLKKLYWWPNRKAKIATYVSKYLTCAKIKAEYQKPSRLLVQPEIP</sequence>
<reference evidence="3" key="1">
    <citation type="journal article" date="2019" name="Sci. Rep.">
        <title>Draft genome of Tanacetum cinerariifolium, the natural source of mosquito coil.</title>
        <authorList>
            <person name="Yamashiro T."/>
            <person name="Shiraishi A."/>
            <person name="Satake H."/>
            <person name="Nakayama K."/>
        </authorList>
    </citation>
    <scope>NUCLEOTIDE SEQUENCE</scope>
</reference>
<comment type="caution">
    <text evidence="3">The sequence shown here is derived from an EMBL/GenBank/DDBJ whole genome shotgun (WGS) entry which is preliminary data.</text>
</comment>
<dbReference type="InterPro" id="IPR050951">
    <property type="entry name" value="Retrovirus_Pol_polyprotein"/>
</dbReference>
<gene>
    <name evidence="3" type="ORF">Tci_452521</name>
</gene>
<dbReference type="SUPFAM" id="SSF56672">
    <property type="entry name" value="DNA/RNA polymerases"/>
    <property type="match status" value="1"/>
</dbReference>
<name>A0A699HWT2_TANCI</name>
<dbReference type="InterPro" id="IPR041588">
    <property type="entry name" value="Integrase_H2C2"/>
</dbReference>
<dbReference type="Gene3D" id="1.10.340.70">
    <property type="match status" value="1"/>
</dbReference>
<evidence type="ECO:0000259" key="2">
    <source>
        <dbReference type="Pfam" id="PF17921"/>
    </source>
</evidence>
<keyword evidence="3" id="KW-0695">RNA-directed DNA polymerase</keyword>
<feature type="domain" description="Reverse transcriptase/retrotransposon-derived protein RNase H-like" evidence="1">
    <location>
        <begin position="39"/>
        <end position="89"/>
    </location>
</feature>
<proteinExistence type="predicted"/>
<organism evidence="3">
    <name type="scientific">Tanacetum cinerariifolium</name>
    <name type="common">Dalmatian daisy</name>
    <name type="synonym">Chrysanthemum cinerariifolium</name>
    <dbReference type="NCBI Taxonomy" id="118510"/>
    <lineage>
        <taxon>Eukaryota</taxon>
        <taxon>Viridiplantae</taxon>
        <taxon>Streptophyta</taxon>
        <taxon>Embryophyta</taxon>
        <taxon>Tracheophyta</taxon>
        <taxon>Spermatophyta</taxon>
        <taxon>Magnoliopsida</taxon>
        <taxon>eudicotyledons</taxon>
        <taxon>Gunneridae</taxon>
        <taxon>Pentapetalae</taxon>
        <taxon>asterids</taxon>
        <taxon>campanulids</taxon>
        <taxon>Asterales</taxon>
        <taxon>Asteraceae</taxon>
        <taxon>Asteroideae</taxon>
        <taxon>Anthemideae</taxon>
        <taxon>Anthemidinae</taxon>
        <taxon>Tanacetum</taxon>
    </lineage>
</organism>
<accession>A0A699HWT2</accession>
<feature type="domain" description="Integrase zinc-binding" evidence="2">
    <location>
        <begin position="122"/>
        <end position="177"/>
    </location>
</feature>
<dbReference type="AlphaFoldDB" id="A0A699HWT2"/>
<dbReference type="Pfam" id="PF17919">
    <property type="entry name" value="RT_RNaseH_2"/>
    <property type="match status" value="1"/>
</dbReference>